<evidence type="ECO:0000259" key="4">
    <source>
        <dbReference type="PROSITE" id="PS51755"/>
    </source>
</evidence>
<protein>
    <submittedName>
        <fullName evidence="5">Transcriptional activator domain</fullName>
    </submittedName>
</protein>
<accession>A7NFH6</accession>
<dbReference type="HOGENOM" id="CLU_006325_0_0_0"/>
<dbReference type="InterPro" id="IPR016032">
    <property type="entry name" value="Sig_transdc_resp-reg_C-effctor"/>
</dbReference>
<dbReference type="InterPro" id="IPR003593">
    <property type="entry name" value="AAA+_ATPase"/>
</dbReference>
<dbReference type="Pfam" id="PF25873">
    <property type="entry name" value="WHD_MalT"/>
    <property type="match status" value="1"/>
</dbReference>
<dbReference type="InterPro" id="IPR005158">
    <property type="entry name" value="BTAD"/>
</dbReference>
<dbReference type="AlphaFoldDB" id="A7NFH6"/>
<keyword evidence="6" id="KW-1185">Reference proteome</keyword>
<evidence type="ECO:0000256" key="3">
    <source>
        <dbReference type="PROSITE-ProRule" id="PRU01091"/>
    </source>
</evidence>
<dbReference type="InterPro" id="IPR027417">
    <property type="entry name" value="P-loop_NTPase"/>
</dbReference>
<dbReference type="KEGG" id="rca:Rcas_0060"/>
<dbReference type="Gene3D" id="1.10.10.10">
    <property type="entry name" value="Winged helix-like DNA-binding domain superfamily/Winged helix DNA-binding domain"/>
    <property type="match status" value="1"/>
</dbReference>
<dbReference type="RefSeq" id="WP_011997603.1">
    <property type="nucleotide sequence ID" value="NC_009767.1"/>
</dbReference>
<dbReference type="SUPFAM" id="SSF48371">
    <property type="entry name" value="ARM repeat"/>
    <property type="match status" value="2"/>
</dbReference>
<sequence length="1145" mass="127163">MRTLNHSIESSSQSRGAQALLPLKLLPPPLRDGVLLRPDLQALLAEVRLQPLTLVVAPAGYGKTTLIAQWAQELGRTGAPVSWLTLDVGERDPALFLAYLIRAFQSAFPVLGQDAARVLSSAANLERDWPLVAGALCSDLQRHVLSAAFLFLDDLHQVIDSSVIGQILGYLLRAAPPSLHVVIASRREVTIPPLARLRMEGRVVDVRQSDLHLNLEQARQLLAIQGVALSDEELTMLLARTEGWALSLQLAARVLAEQPVERRSEFVAALGGGSEQLLAYLATEVLADLPADVLEFLRLAALPPHFDADLLADALLREDVPYLLRRVRALGLPLTPIDAQGDRLRFHPLWRELLVRDIHEIVDDETLAAFHRRFGRQFELRGELEEALDHYARANSIDDLERALLERAWPLLNSPRRDTVRRWIEQIPAERRDTNPELLYMWGYSLIVANPPLAAQVIERAADLFRRAEAHARELRAYSDLAALLFWQARPADFAAVCVRAIRAANQARDAWSRGAALTCAAAMLSIRGRLSAALRVARHATAHPLNPAWHWLLAMIVTSIHNQLGRPADALAVVDEALQLTQIDSNDRMRQNLLRQRAMALYLLGQHTEAIALALDAHRYLLDYYRDGTAGVSAAQLALLLSLQGRLDEAAIYIAQARAAFHDLGALAPLASLQAIELYSMLRRGQAARAAAAAAAFVRRLDEVEGIAPDLRLRLLLAIVLGEAGERRQALDVLKTTVQQMQHRGYRLFLASACLYGAYLAGTCSEAELRDVWLRVGWTIAGEDRCRFLPMMPAEALRDVAAAALRAGIGGDAPGRVLSHHLGNETVELLQDMLSDSSPEVRARAARLLGDVGTAAAYPVLRALIKDRNPAVRQIAEESLNRLVYRPPYVLRIRMLGAFTVWRGDHEIRDREWRSSKARQLLQLLLTERGRSLSREQVVDALWPDMEIDAATNNLRVTINRLSKALEPDRPDGAPSAFLVQQGDTYAFNTASDHRIDVVEFVDAIAEGRHADQRGQRATAIAAYRRAVQLYGGPYLPDTMYEDWTVVERERLALAFIEAALRLGALLLEEGAVHEAIGLGWRVIEIDQTQEEAYRLLMRAHAALGERSTALRLYTRCVSVLQNELGITPLPETTALYQTLRDLR</sequence>
<gene>
    <name evidence="5" type="ordered locus">Rcas_0060</name>
</gene>
<dbReference type="SMART" id="SM01043">
    <property type="entry name" value="BTAD"/>
    <property type="match status" value="1"/>
</dbReference>
<dbReference type="PROSITE" id="PS51755">
    <property type="entry name" value="OMPR_PHOB"/>
    <property type="match status" value="1"/>
</dbReference>
<organism evidence="5 6">
    <name type="scientific">Roseiflexus castenholzii (strain DSM 13941 / HLO8)</name>
    <dbReference type="NCBI Taxonomy" id="383372"/>
    <lineage>
        <taxon>Bacteria</taxon>
        <taxon>Bacillati</taxon>
        <taxon>Chloroflexota</taxon>
        <taxon>Chloroflexia</taxon>
        <taxon>Chloroflexales</taxon>
        <taxon>Roseiflexineae</taxon>
        <taxon>Roseiflexaceae</taxon>
        <taxon>Roseiflexus</taxon>
    </lineage>
</organism>
<dbReference type="EMBL" id="CP000804">
    <property type="protein sequence ID" value="ABU56198.1"/>
    <property type="molecule type" value="Genomic_DNA"/>
</dbReference>
<evidence type="ECO:0000313" key="6">
    <source>
        <dbReference type="Proteomes" id="UP000000263"/>
    </source>
</evidence>
<feature type="DNA-binding region" description="OmpR/PhoB-type" evidence="3">
    <location>
        <begin position="882"/>
        <end position="991"/>
    </location>
</feature>
<dbReference type="InterPro" id="IPR011990">
    <property type="entry name" value="TPR-like_helical_dom_sf"/>
</dbReference>
<dbReference type="eggNOG" id="COG2909">
    <property type="taxonomic scope" value="Bacteria"/>
</dbReference>
<feature type="domain" description="OmpR/PhoB-type" evidence="4">
    <location>
        <begin position="882"/>
        <end position="991"/>
    </location>
</feature>
<dbReference type="STRING" id="383372.Rcas_0060"/>
<comment type="similarity">
    <text evidence="1">Belongs to the AfsR/DnrI/RedD regulatory family.</text>
</comment>
<dbReference type="GO" id="GO:0006355">
    <property type="term" value="P:regulation of DNA-templated transcription"/>
    <property type="evidence" value="ECO:0007669"/>
    <property type="project" value="InterPro"/>
</dbReference>
<dbReference type="GO" id="GO:0003677">
    <property type="term" value="F:DNA binding"/>
    <property type="evidence" value="ECO:0007669"/>
    <property type="project" value="UniProtKB-UniRule"/>
</dbReference>
<dbReference type="eggNOG" id="COG1413">
    <property type="taxonomic scope" value="Bacteria"/>
</dbReference>
<keyword evidence="2 3" id="KW-0238">DNA-binding</keyword>
<dbReference type="PANTHER" id="PTHR35807:SF2">
    <property type="entry name" value="TRANSCRIPTIONAL ACTIVATOR DOMAIN"/>
    <property type="match status" value="1"/>
</dbReference>
<dbReference type="SUPFAM" id="SSF46894">
    <property type="entry name" value="C-terminal effector domain of the bipartite response regulators"/>
    <property type="match status" value="1"/>
</dbReference>
<dbReference type="SMART" id="SM00862">
    <property type="entry name" value="Trans_reg_C"/>
    <property type="match status" value="1"/>
</dbReference>
<dbReference type="InterPro" id="IPR036388">
    <property type="entry name" value="WH-like_DNA-bd_sf"/>
</dbReference>
<dbReference type="InterPro" id="IPR001867">
    <property type="entry name" value="OmpR/PhoB-type_DNA-bd"/>
</dbReference>
<dbReference type="Gene3D" id="1.25.40.10">
    <property type="entry name" value="Tetratricopeptide repeat domain"/>
    <property type="match status" value="2"/>
</dbReference>
<dbReference type="PANTHER" id="PTHR35807">
    <property type="entry name" value="TRANSCRIPTIONAL REGULATOR REDD-RELATED"/>
    <property type="match status" value="1"/>
</dbReference>
<evidence type="ECO:0000256" key="1">
    <source>
        <dbReference type="ARBA" id="ARBA00005820"/>
    </source>
</evidence>
<dbReference type="eggNOG" id="COG3947">
    <property type="taxonomic scope" value="Bacteria"/>
</dbReference>
<proteinExistence type="inferred from homology"/>
<evidence type="ECO:0000313" key="5">
    <source>
        <dbReference type="EMBL" id="ABU56198.1"/>
    </source>
</evidence>
<evidence type="ECO:0000256" key="2">
    <source>
        <dbReference type="ARBA" id="ARBA00023125"/>
    </source>
</evidence>
<dbReference type="Pfam" id="PF03704">
    <property type="entry name" value="BTAD"/>
    <property type="match status" value="1"/>
</dbReference>
<reference evidence="5 6" key="1">
    <citation type="submission" date="2007-08" db="EMBL/GenBank/DDBJ databases">
        <title>Complete sequence of Roseiflexus castenholzii DSM 13941.</title>
        <authorList>
            <consortium name="US DOE Joint Genome Institute"/>
            <person name="Copeland A."/>
            <person name="Lucas S."/>
            <person name="Lapidus A."/>
            <person name="Barry K."/>
            <person name="Glavina del Rio T."/>
            <person name="Dalin E."/>
            <person name="Tice H."/>
            <person name="Pitluck S."/>
            <person name="Thompson L.S."/>
            <person name="Brettin T."/>
            <person name="Bruce D."/>
            <person name="Detter J.C."/>
            <person name="Han C."/>
            <person name="Tapia R."/>
            <person name="Schmutz J."/>
            <person name="Larimer F."/>
            <person name="Land M."/>
            <person name="Hauser L."/>
            <person name="Kyrpides N."/>
            <person name="Mikhailova N."/>
            <person name="Bryant D.A."/>
            <person name="Hanada S."/>
            <person name="Tsukatani Y."/>
            <person name="Richardson P."/>
        </authorList>
    </citation>
    <scope>NUCLEOTIDE SEQUENCE [LARGE SCALE GENOMIC DNA]</scope>
    <source>
        <strain evidence="6">DSM 13941 / HLO8</strain>
    </source>
</reference>
<dbReference type="Pfam" id="PF00486">
    <property type="entry name" value="Trans_reg_C"/>
    <property type="match status" value="1"/>
</dbReference>
<dbReference type="Proteomes" id="UP000000263">
    <property type="component" value="Chromosome"/>
</dbReference>
<dbReference type="SMART" id="SM00382">
    <property type="entry name" value="AAA"/>
    <property type="match status" value="1"/>
</dbReference>
<dbReference type="OrthoDB" id="134937at2"/>
<dbReference type="GO" id="GO:0000160">
    <property type="term" value="P:phosphorelay signal transduction system"/>
    <property type="evidence" value="ECO:0007669"/>
    <property type="project" value="InterPro"/>
</dbReference>
<dbReference type="InterPro" id="IPR059106">
    <property type="entry name" value="WHD_MalT"/>
</dbReference>
<dbReference type="SUPFAM" id="SSF52540">
    <property type="entry name" value="P-loop containing nucleoside triphosphate hydrolases"/>
    <property type="match status" value="1"/>
</dbReference>
<name>A7NFH6_ROSCS</name>
<dbReference type="Gene3D" id="1.25.10.10">
    <property type="entry name" value="Leucine-rich Repeat Variant"/>
    <property type="match status" value="1"/>
</dbReference>
<dbReference type="SUPFAM" id="SSF48452">
    <property type="entry name" value="TPR-like"/>
    <property type="match status" value="2"/>
</dbReference>
<dbReference type="InterPro" id="IPR016024">
    <property type="entry name" value="ARM-type_fold"/>
</dbReference>
<dbReference type="InterPro" id="IPR011989">
    <property type="entry name" value="ARM-like"/>
</dbReference>
<dbReference type="Pfam" id="PF13646">
    <property type="entry name" value="HEAT_2"/>
    <property type="match status" value="1"/>
</dbReference>
<dbReference type="InterPro" id="IPR051677">
    <property type="entry name" value="AfsR-DnrI-RedD_regulator"/>
</dbReference>